<proteinExistence type="predicted"/>
<evidence type="ECO:0000313" key="2">
    <source>
        <dbReference type="Proteomes" id="UP001480595"/>
    </source>
</evidence>
<accession>A0ABR1UGY0</accession>
<dbReference type="GeneID" id="92093076"/>
<gene>
    <name evidence="1" type="ORF">PG994_008604</name>
</gene>
<keyword evidence="2" id="KW-1185">Reference proteome</keyword>
<dbReference type="EMBL" id="JAQQWL010000009">
    <property type="protein sequence ID" value="KAK8058156.1"/>
    <property type="molecule type" value="Genomic_DNA"/>
</dbReference>
<reference evidence="1 2" key="1">
    <citation type="submission" date="2023-01" db="EMBL/GenBank/DDBJ databases">
        <title>Analysis of 21 Apiospora genomes using comparative genomics revels a genus with tremendous synthesis potential of carbohydrate active enzymes and secondary metabolites.</title>
        <authorList>
            <person name="Sorensen T."/>
        </authorList>
    </citation>
    <scope>NUCLEOTIDE SEQUENCE [LARGE SCALE GENOMIC DNA]</scope>
    <source>
        <strain evidence="1 2">CBS 135458</strain>
    </source>
</reference>
<comment type="caution">
    <text evidence="1">The sequence shown here is derived from an EMBL/GenBank/DDBJ whole genome shotgun (WGS) entry which is preliminary data.</text>
</comment>
<dbReference type="Gene3D" id="3.40.50.720">
    <property type="entry name" value="NAD(P)-binding Rossmann-like Domain"/>
    <property type="match status" value="1"/>
</dbReference>
<sequence length="196" mass="21231">MFEFKRVEEGRCRETTLQVNYLATALLAILLLPVMKPSAVDTEPGRLTLIGSDAALTAPLPDPGEGHSLLDSSTAPKSSPEFVRADDVIVNVSNPGATRGTELIAKGNGPVAVRLFTGVMFGVLGRSAADAARIYVHSSLVLGRESHGSYTEWVVRAWPPMMYTEAGRRLGDRLWDETMKELSFAKVEEVLEGMKG</sequence>
<dbReference type="RefSeq" id="XP_066713602.1">
    <property type="nucleotide sequence ID" value="XM_066860013.1"/>
</dbReference>
<dbReference type="Proteomes" id="UP001480595">
    <property type="component" value="Unassembled WGS sequence"/>
</dbReference>
<organism evidence="1 2">
    <name type="scientific">Apiospora phragmitis</name>
    <dbReference type="NCBI Taxonomy" id="2905665"/>
    <lineage>
        <taxon>Eukaryota</taxon>
        <taxon>Fungi</taxon>
        <taxon>Dikarya</taxon>
        <taxon>Ascomycota</taxon>
        <taxon>Pezizomycotina</taxon>
        <taxon>Sordariomycetes</taxon>
        <taxon>Xylariomycetidae</taxon>
        <taxon>Amphisphaeriales</taxon>
        <taxon>Apiosporaceae</taxon>
        <taxon>Apiospora</taxon>
    </lineage>
</organism>
<name>A0ABR1UGY0_9PEZI</name>
<protein>
    <submittedName>
        <fullName evidence="1">Retinol dehydrogenase 12</fullName>
    </submittedName>
</protein>
<evidence type="ECO:0000313" key="1">
    <source>
        <dbReference type="EMBL" id="KAK8058156.1"/>
    </source>
</evidence>